<comment type="caution">
    <text evidence="2">The sequence shown here is derived from an EMBL/GenBank/DDBJ whole genome shotgun (WGS) entry which is preliminary data.</text>
</comment>
<organism evidence="2 3">
    <name type="scientific">Zhihengliuella alba</name>
    <dbReference type="NCBI Taxonomy" id="547018"/>
    <lineage>
        <taxon>Bacteria</taxon>
        <taxon>Bacillati</taxon>
        <taxon>Actinomycetota</taxon>
        <taxon>Actinomycetes</taxon>
        <taxon>Micrococcales</taxon>
        <taxon>Micrococcaceae</taxon>
        <taxon>Zhihengliuella</taxon>
    </lineage>
</organism>
<dbReference type="Proteomes" id="UP001501536">
    <property type="component" value="Unassembled WGS sequence"/>
</dbReference>
<dbReference type="InterPro" id="IPR011990">
    <property type="entry name" value="TPR-like_helical_dom_sf"/>
</dbReference>
<reference evidence="3" key="1">
    <citation type="journal article" date="2019" name="Int. J. Syst. Evol. Microbiol.">
        <title>The Global Catalogue of Microorganisms (GCM) 10K type strain sequencing project: providing services to taxonomists for standard genome sequencing and annotation.</title>
        <authorList>
            <consortium name="The Broad Institute Genomics Platform"/>
            <consortium name="The Broad Institute Genome Sequencing Center for Infectious Disease"/>
            <person name="Wu L."/>
            <person name="Ma J."/>
        </authorList>
    </citation>
    <scope>NUCLEOTIDE SEQUENCE [LARGE SCALE GENOMIC DNA]</scope>
    <source>
        <strain evidence="3">JCM 16961</strain>
    </source>
</reference>
<feature type="compositionally biased region" description="Basic and acidic residues" evidence="1">
    <location>
        <begin position="593"/>
        <end position="603"/>
    </location>
</feature>
<dbReference type="Gene3D" id="1.25.40.10">
    <property type="entry name" value="Tetratricopeptide repeat domain"/>
    <property type="match status" value="2"/>
</dbReference>
<sequence length="628" mass="66381">MSALSDRLRALLGTASPDPFVACTTAGECLDLAYERAYTEDYAGAIRAAMLGLELAGDDLDTLLSLWGSLASIRHLGGDDDGARRAARARLSLLRAAGWDFQADMEEDLGALLFREASPEELPVLEAALITHETAGAPDHVLADIKLAFAVALHSYGSEGALDALEWCARAYREAGRAESEGGALLYLAHAHAKEGHHELALAAADRLLDLPLNRAMKAAVWMVKATTHAEADHRLEAEGCALRALELYAAAGVRKGAVSAAAGVAQAASEAADHEAAILAWKVAVEQAERGEIDETWAVRLALGHQLLEAGEFALAEDVLAPLAERLGAAGRPTARARTLVSLGHALRHQERLAEALRTWDEAAEVFVAAELNGEAARTLIAAGTLVSREESLAGARPRFERAVELAREAEDDPAALPTALHALGHALCEEHDPDGLGLLDEAISLADAHEAQWHSADFRDTHARGRWSLGDARGAIAEALEAADLFRVVEDPDAAGNAELFAAHVLAESGQWDEAASLYRLIAAEHADSVAHVNAAQNGLGDVLEKQGLYLQAEEARAAARAVVDNALEHAADTVVEAIGDDPDTEAGDAGTHDEDPHGEDPHDEAEDDEDPRDAEDPGGPADGRR</sequence>
<feature type="compositionally biased region" description="Acidic residues" evidence="1">
    <location>
        <begin position="604"/>
        <end position="616"/>
    </location>
</feature>
<gene>
    <name evidence="2" type="ORF">GCM10022377_08120</name>
</gene>
<dbReference type="RefSeq" id="WP_344880332.1">
    <property type="nucleotide sequence ID" value="NZ_BAABCJ010000001.1"/>
</dbReference>
<protein>
    <recommendedName>
        <fullName evidence="4">Tetratricopeptide repeat protein</fullName>
    </recommendedName>
</protein>
<dbReference type="Pfam" id="PF13424">
    <property type="entry name" value="TPR_12"/>
    <property type="match status" value="1"/>
</dbReference>
<accession>A0ABP7CWL2</accession>
<name>A0ABP7CWL2_9MICC</name>
<evidence type="ECO:0000313" key="2">
    <source>
        <dbReference type="EMBL" id="GAA3697602.1"/>
    </source>
</evidence>
<dbReference type="EMBL" id="BAABCJ010000001">
    <property type="protein sequence ID" value="GAA3697602.1"/>
    <property type="molecule type" value="Genomic_DNA"/>
</dbReference>
<evidence type="ECO:0000313" key="3">
    <source>
        <dbReference type="Proteomes" id="UP001501536"/>
    </source>
</evidence>
<feature type="region of interest" description="Disordered" evidence="1">
    <location>
        <begin position="582"/>
        <end position="628"/>
    </location>
</feature>
<evidence type="ECO:0008006" key="4">
    <source>
        <dbReference type="Google" id="ProtNLM"/>
    </source>
</evidence>
<keyword evidence="3" id="KW-1185">Reference proteome</keyword>
<proteinExistence type="predicted"/>
<dbReference type="SUPFAM" id="SSF48452">
    <property type="entry name" value="TPR-like"/>
    <property type="match status" value="3"/>
</dbReference>
<evidence type="ECO:0000256" key="1">
    <source>
        <dbReference type="SAM" id="MobiDB-lite"/>
    </source>
</evidence>